<dbReference type="STRING" id="371731.Rsw2DRAFT_2886"/>
<evidence type="ECO:0000313" key="2">
    <source>
        <dbReference type="EMBL" id="EEW24167.1"/>
    </source>
</evidence>
<reference evidence="2 3" key="1">
    <citation type="submission" date="2009-08" db="EMBL/GenBank/DDBJ databases">
        <title>The draft genome of Rhodobacter sp. SW2.</title>
        <authorList>
            <consortium name="US DOE Joint Genome Institute (JGI-PGF)"/>
            <person name="Lucas S."/>
            <person name="Copeland A."/>
            <person name="Lapidus A."/>
            <person name="Glavina del Rio T."/>
            <person name="Tice H."/>
            <person name="Bruce D."/>
            <person name="Goodwin L."/>
            <person name="Pitluck S."/>
            <person name="Larimer F."/>
            <person name="Land M.L."/>
            <person name="Hauser L."/>
            <person name="Emerson D."/>
        </authorList>
    </citation>
    <scope>NUCLEOTIDE SEQUENCE [LARGE SCALE GENOMIC DNA]</scope>
    <source>
        <strain evidence="2 3">SW2</strain>
    </source>
</reference>
<accession>C8S4A8</accession>
<name>C8S4A8_9RHOB</name>
<keyword evidence="1" id="KW-0472">Membrane</keyword>
<keyword evidence="1" id="KW-1133">Transmembrane helix</keyword>
<evidence type="ECO:0000313" key="3">
    <source>
        <dbReference type="Proteomes" id="UP000010121"/>
    </source>
</evidence>
<proteinExistence type="predicted"/>
<dbReference type="EMBL" id="ACYY01000024">
    <property type="protein sequence ID" value="EEW24167.1"/>
    <property type="molecule type" value="Genomic_DNA"/>
</dbReference>
<sequence length="92" mass="9888">MIEPVSFVSRRASGPMAELDGIVAQALLREAEERLPLGESMLEADWYAPAEYAPAWQERRAGARRAAVESLVFWAGVGMLGLAFAGLAVVLA</sequence>
<protein>
    <submittedName>
        <fullName evidence="2">Uncharacterized protein</fullName>
    </submittedName>
</protein>
<keyword evidence="1" id="KW-0812">Transmembrane</keyword>
<keyword evidence="3" id="KW-1185">Reference proteome</keyword>
<organism evidence="2 3">
    <name type="scientific">Rhodobacter ferrooxidans</name>
    <dbReference type="NCBI Taxonomy" id="371731"/>
    <lineage>
        <taxon>Bacteria</taxon>
        <taxon>Pseudomonadati</taxon>
        <taxon>Pseudomonadota</taxon>
        <taxon>Alphaproteobacteria</taxon>
        <taxon>Rhodobacterales</taxon>
        <taxon>Rhodobacter group</taxon>
        <taxon>Rhodobacter</taxon>
    </lineage>
</organism>
<feature type="transmembrane region" description="Helical" evidence="1">
    <location>
        <begin position="71"/>
        <end position="91"/>
    </location>
</feature>
<dbReference type="AlphaFoldDB" id="C8S4A8"/>
<comment type="caution">
    <text evidence="2">The sequence shown here is derived from an EMBL/GenBank/DDBJ whole genome shotgun (WGS) entry which is preliminary data.</text>
</comment>
<gene>
    <name evidence="2" type="ORF">Rsw2DRAFT_2886</name>
</gene>
<evidence type="ECO:0000256" key="1">
    <source>
        <dbReference type="SAM" id="Phobius"/>
    </source>
</evidence>
<dbReference type="Proteomes" id="UP000010121">
    <property type="component" value="Unassembled WGS sequence"/>
</dbReference>